<organism evidence="9 10">
    <name type="scientific">Nezara viridula</name>
    <name type="common">Southern green stink bug</name>
    <name type="synonym">Cimex viridulus</name>
    <dbReference type="NCBI Taxonomy" id="85310"/>
    <lineage>
        <taxon>Eukaryota</taxon>
        <taxon>Metazoa</taxon>
        <taxon>Ecdysozoa</taxon>
        <taxon>Arthropoda</taxon>
        <taxon>Hexapoda</taxon>
        <taxon>Insecta</taxon>
        <taxon>Pterygota</taxon>
        <taxon>Neoptera</taxon>
        <taxon>Paraneoptera</taxon>
        <taxon>Hemiptera</taxon>
        <taxon>Heteroptera</taxon>
        <taxon>Panheteroptera</taxon>
        <taxon>Pentatomomorpha</taxon>
        <taxon>Pentatomoidea</taxon>
        <taxon>Pentatomidae</taxon>
        <taxon>Pentatominae</taxon>
        <taxon>Nezara</taxon>
    </lineage>
</organism>
<dbReference type="GO" id="GO:0008049">
    <property type="term" value="P:male courtship behavior"/>
    <property type="evidence" value="ECO:0007669"/>
    <property type="project" value="TreeGrafter"/>
</dbReference>
<keyword evidence="7" id="KW-0807">Transducer</keyword>
<evidence type="ECO:0000256" key="8">
    <source>
        <dbReference type="SAM" id="Phobius"/>
    </source>
</evidence>
<evidence type="ECO:0000256" key="7">
    <source>
        <dbReference type="ARBA" id="ARBA00023224"/>
    </source>
</evidence>
<evidence type="ECO:0000256" key="6">
    <source>
        <dbReference type="ARBA" id="ARBA00023170"/>
    </source>
</evidence>
<feature type="transmembrane region" description="Helical" evidence="8">
    <location>
        <begin position="90"/>
        <end position="113"/>
    </location>
</feature>
<evidence type="ECO:0000256" key="1">
    <source>
        <dbReference type="ARBA" id="ARBA00004651"/>
    </source>
</evidence>
<comment type="subcellular location">
    <subcellularLocation>
        <location evidence="1">Cell membrane</location>
        <topology evidence="1">Multi-pass membrane protein</topology>
    </subcellularLocation>
</comment>
<keyword evidence="5 8" id="KW-0472">Membrane</keyword>
<evidence type="ECO:0000313" key="10">
    <source>
        <dbReference type="Proteomes" id="UP001152798"/>
    </source>
</evidence>
<dbReference type="GO" id="GO:0007635">
    <property type="term" value="P:chemosensory behavior"/>
    <property type="evidence" value="ECO:0007669"/>
    <property type="project" value="TreeGrafter"/>
</dbReference>
<dbReference type="GO" id="GO:0043025">
    <property type="term" value="C:neuronal cell body"/>
    <property type="evidence" value="ECO:0007669"/>
    <property type="project" value="TreeGrafter"/>
</dbReference>
<keyword evidence="2" id="KW-1003">Cell membrane</keyword>
<proteinExistence type="predicted"/>
<dbReference type="GO" id="GO:0050909">
    <property type="term" value="P:sensory perception of taste"/>
    <property type="evidence" value="ECO:0007669"/>
    <property type="project" value="InterPro"/>
</dbReference>
<dbReference type="OrthoDB" id="6366728at2759"/>
<evidence type="ECO:0000256" key="3">
    <source>
        <dbReference type="ARBA" id="ARBA00022692"/>
    </source>
</evidence>
<dbReference type="InterPro" id="IPR013604">
    <property type="entry name" value="7TM_chemorcpt"/>
</dbReference>
<protein>
    <recommendedName>
        <fullName evidence="11">Gustatory receptor</fullName>
    </recommendedName>
</protein>
<dbReference type="Proteomes" id="UP001152798">
    <property type="component" value="Chromosome 3"/>
</dbReference>
<dbReference type="PANTHER" id="PTHR21143">
    <property type="entry name" value="INVERTEBRATE GUSTATORY RECEPTOR"/>
    <property type="match status" value="1"/>
</dbReference>
<dbReference type="GO" id="GO:0030424">
    <property type="term" value="C:axon"/>
    <property type="evidence" value="ECO:0007669"/>
    <property type="project" value="TreeGrafter"/>
</dbReference>
<dbReference type="Pfam" id="PF08395">
    <property type="entry name" value="7tm_7"/>
    <property type="match status" value="1"/>
</dbReference>
<keyword evidence="10" id="KW-1185">Reference proteome</keyword>
<evidence type="ECO:0000313" key="9">
    <source>
        <dbReference type="EMBL" id="CAH1396904.1"/>
    </source>
</evidence>
<gene>
    <name evidence="9" type="ORF">NEZAVI_LOCUS6868</name>
</gene>
<evidence type="ECO:0000256" key="4">
    <source>
        <dbReference type="ARBA" id="ARBA00022989"/>
    </source>
</evidence>
<dbReference type="EMBL" id="OV725079">
    <property type="protein sequence ID" value="CAH1396904.1"/>
    <property type="molecule type" value="Genomic_DNA"/>
</dbReference>
<dbReference type="PANTHER" id="PTHR21143:SF133">
    <property type="entry name" value="GUSTATORY AND PHEROMONE RECEPTOR 32A-RELATED"/>
    <property type="match status" value="1"/>
</dbReference>
<evidence type="ECO:0000256" key="2">
    <source>
        <dbReference type="ARBA" id="ARBA00022475"/>
    </source>
</evidence>
<dbReference type="GO" id="GO:0007165">
    <property type="term" value="P:signal transduction"/>
    <property type="evidence" value="ECO:0007669"/>
    <property type="project" value="UniProtKB-KW"/>
</dbReference>
<keyword evidence="6" id="KW-0675">Receptor</keyword>
<evidence type="ECO:0008006" key="11">
    <source>
        <dbReference type="Google" id="ProtNLM"/>
    </source>
</evidence>
<keyword evidence="4 8" id="KW-1133">Transmembrane helix</keyword>
<evidence type="ECO:0000256" key="5">
    <source>
        <dbReference type="ARBA" id="ARBA00023136"/>
    </source>
</evidence>
<dbReference type="GO" id="GO:0030425">
    <property type="term" value="C:dendrite"/>
    <property type="evidence" value="ECO:0007669"/>
    <property type="project" value="TreeGrafter"/>
</dbReference>
<dbReference type="GO" id="GO:0005886">
    <property type="term" value="C:plasma membrane"/>
    <property type="evidence" value="ECO:0007669"/>
    <property type="project" value="UniProtKB-SubCell"/>
</dbReference>
<accession>A0A9P0H7S3</accession>
<reference evidence="9" key="1">
    <citation type="submission" date="2022-01" db="EMBL/GenBank/DDBJ databases">
        <authorList>
            <person name="King R."/>
        </authorList>
    </citation>
    <scope>NUCLEOTIDE SEQUENCE</scope>
</reference>
<sequence length="192" mass="22251">MLVQPFIRLLENLTFRMKRLKIILRQLCGSAPSQKRTYQLESVIRLYDLLCSICDILNDVFSYNLLFVIFMVFFLITTYVYYSISSAFNSYTVALISGIVAIFYGIIMCWIAIHSERMAKEAIEFNNLLFKIMIKDKLKDIKNNKKLRLHILMKRGVELTACGLFPLDHALIHSMIAAATTYLVILEDFGKQ</sequence>
<keyword evidence="3 8" id="KW-0812">Transmembrane</keyword>
<dbReference type="AlphaFoldDB" id="A0A9P0H7S3"/>
<name>A0A9P0H7S3_NEZVI</name>
<feature type="transmembrane region" description="Helical" evidence="8">
    <location>
        <begin position="65"/>
        <end position="84"/>
    </location>
</feature>